<evidence type="ECO:0000256" key="3">
    <source>
        <dbReference type="ARBA" id="ARBA00012211"/>
    </source>
</evidence>
<feature type="binding site" evidence="14">
    <location>
        <begin position="122"/>
        <end position="128"/>
    </location>
    <ligand>
        <name>ATP</name>
        <dbReference type="ChEBI" id="CHEBI:30616"/>
    </ligand>
</feature>
<evidence type="ECO:0000256" key="13">
    <source>
        <dbReference type="ARBA" id="ARBA00047833"/>
    </source>
</evidence>
<dbReference type="Pfam" id="PF02875">
    <property type="entry name" value="Mur_ligase_C"/>
    <property type="match status" value="1"/>
</dbReference>
<evidence type="ECO:0000256" key="2">
    <source>
        <dbReference type="ARBA" id="ARBA00004752"/>
    </source>
</evidence>
<evidence type="ECO:0000313" key="19">
    <source>
        <dbReference type="Proteomes" id="UP000191040"/>
    </source>
</evidence>
<dbReference type="NCBIfam" id="TIGR01082">
    <property type="entry name" value="murC"/>
    <property type="match status" value="1"/>
</dbReference>
<accession>A0A1T4Z6R0</accession>
<evidence type="ECO:0000313" key="18">
    <source>
        <dbReference type="EMBL" id="SKB09669.1"/>
    </source>
</evidence>
<comment type="subcellular location">
    <subcellularLocation>
        <location evidence="1 14">Cytoplasm</location>
    </subcellularLocation>
</comment>
<dbReference type="Gene3D" id="3.90.190.20">
    <property type="entry name" value="Mur ligase, C-terminal domain"/>
    <property type="match status" value="1"/>
</dbReference>
<evidence type="ECO:0000256" key="12">
    <source>
        <dbReference type="ARBA" id="ARBA00023316"/>
    </source>
</evidence>
<dbReference type="InterPro" id="IPR050061">
    <property type="entry name" value="MurCDEF_pg_biosynth"/>
</dbReference>
<evidence type="ECO:0000259" key="16">
    <source>
        <dbReference type="Pfam" id="PF02875"/>
    </source>
</evidence>
<dbReference type="HAMAP" id="MF_00046">
    <property type="entry name" value="MurC"/>
    <property type="match status" value="1"/>
</dbReference>
<keyword evidence="4 14" id="KW-0963">Cytoplasm</keyword>
<dbReference type="InterPro" id="IPR013221">
    <property type="entry name" value="Mur_ligase_cen"/>
</dbReference>
<evidence type="ECO:0000256" key="8">
    <source>
        <dbReference type="ARBA" id="ARBA00022840"/>
    </source>
</evidence>
<dbReference type="InterPro" id="IPR004101">
    <property type="entry name" value="Mur_ligase_C"/>
</dbReference>
<dbReference type="InterPro" id="IPR036565">
    <property type="entry name" value="Mur-like_cat_sf"/>
</dbReference>
<dbReference type="RefSeq" id="WP_078700735.1">
    <property type="nucleotide sequence ID" value="NZ_LT796768.1"/>
</dbReference>
<comment type="pathway">
    <text evidence="2 14">Cell wall biogenesis; peptidoglycan biosynthesis.</text>
</comment>
<evidence type="ECO:0000256" key="4">
    <source>
        <dbReference type="ARBA" id="ARBA00022490"/>
    </source>
</evidence>
<keyword evidence="5 14" id="KW-0436">Ligase</keyword>
<sequence>MRIDLPSEVLPADRLGRVHLIGIGGAGLSAIALLLQEAGVDVTGSDGKESAVLGRLRAAGITCHVGHDAAYLADRDTVIASTAVPEDNPEIVEAQRRGLRLWPRSAGLMSTMLGDRRIAIAGTHGKTTTTAMLTFALRGAGADPSFAIGAEVAGLGTNARRGAGPEFVVEADESDGAFLHYRPHAAVITNIDADHLDTWGTVDAYEQAFAEFTGTVEEVVAISADDPGCRRLRESVDSPRLVTAGFADDADVRGQDVEVVGSTTRFTVSASNWPPTEVVLAVPGRHYAADALLALAIGRELGHDLIGMIEGLSAYTGAARRMEPKGEAAGVRVVDSYAHHPTEIAADLAAARALAGGDRLVVVFQPHLVSRTRLFGARMGQELAAADLVVVADLYLAREAADPDVTSALVVEAAGAHAVAGGPVQDVPGFLLPLVRSGDLVLTLGAGDVTTVGPALLELLRDSGDE</sequence>
<protein>
    <recommendedName>
        <fullName evidence="3 14">UDP-N-acetylmuramate--L-alanine ligase</fullName>
        <ecNumber evidence="3 14">6.3.2.8</ecNumber>
    </recommendedName>
    <alternativeName>
        <fullName evidence="14">UDP-N-acetylmuramoyl-L-alanine synthetase</fullName>
    </alternativeName>
</protein>
<dbReference type="STRING" id="1736691.SAMN06295964_2822"/>
<evidence type="ECO:0000256" key="5">
    <source>
        <dbReference type="ARBA" id="ARBA00022598"/>
    </source>
</evidence>
<dbReference type="PANTHER" id="PTHR43445:SF3">
    <property type="entry name" value="UDP-N-ACETYLMURAMATE--L-ALANINE LIGASE"/>
    <property type="match status" value="1"/>
</dbReference>
<dbReference type="Pfam" id="PF01225">
    <property type="entry name" value="Mur_ligase"/>
    <property type="match status" value="1"/>
</dbReference>
<comment type="similarity">
    <text evidence="14">Belongs to the MurCDEF family.</text>
</comment>
<evidence type="ECO:0000259" key="15">
    <source>
        <dbReference type="Pfam" id="PF01225"/>
    </source>
</evidence>
<dbReference type="PANTHER" id="PTHR43445">
    <property type="entry name" value="UDP-N-ACETYLMURAMATE--L-ALANINE LIGASE-RELATED"/>
    <property type="match status" value="1"/>
</dbReference>
<reference evidence="19" key="1">
    <citation type="submission" date="2017-02" db="EMBL/GenBank/DDBJ databases">
        <authorList>
            <person name="Varghese N."/>
            <person name="Submissions S."/>
        </authorList>
    </citation>
    <scope>NUCLEOTIDE SEQUENCE [LARGE SCALE GENOMIC DNA]</scope>
    <source>
        <strain evidence="19">9H-4</strain>
    </source>
</reference>
<dbReference type="InterPro" id="IPR036615">
    <property type="entry name" value="Mur_ligase_C_dom_sf"/>
</dbReference>
<evidence type="ECO:0000256" key="11">
    <source>
        <dbReference type="ARBA" id="ARBA00023306"/>
    </source>
</evidence>
<feature type="domain" description="Mur ligase N-terminal catalytic" evidence="15">
    <location>
        <begin position="18"/>
        <end position="109"/>
    </location>
</feature>
<dbReference type="GO" id="GO:0005524">
    <property type="term" value="F:ATP binding"/>
    <property type="evidence" value="ECO:0007669"/>
    <property type="project" value="UniProtKB-UniRule"/>
</dbReference>
<dbReference type="EC" id="6.3.2.8" evidence="3 14"/>
<dbReference type="SUPFAM" id="SSF53244">
    <property type="entry name" value="MurD-like peptide ligases, peptide-binding domain"/>
    <property type="match status" value="1"/>
</dbReference>
<comment type="function">
    <text evidence="14">Cell wall formation.</text>
</comment>
<organism evidence="18 19">
    <name type="scientific">Aeromicrobium choanae</name>
    <dbReference type="NCBI Taxonomy" id="1736691"/>
    <lineage>
        <taxon>Bacteria</taxon>
        <taxon>Bacillati</taxon>
        <taxon>Actinomycetota</taxon>
        <taxon>Actinomycetes</taxon>
        <taxon>Propionibacteriales</taxon>
        <taxon>Nocardioidaceae</taxon>
        <taxon>Aeromicrobium</taxon>
    </lineage>
</organism>
<dbReference type="GO" id="GO:0008763">
    <property type="term" value="F:UDP-N-acetylmuramate-L-alanine ligase activity"/>
    <property type="evidence" value="ECO:0007669"/>
    <property type="project" value="UniProtKB-UniRule"/>
</dbReference>
<proteinExistence type="inferred from homology"/>
<dbReference type="AlphaFoldDB" id="A0A1T4Z6R0"/>
<evidence type="ECO:0000256" key="10">
    <source>
        <dbReference type="ARBA" id="ARBA00022984"/>
    </source>
</evidence>
<evidence type="ECO:0000259" key="17">
    <source>
        <dbReference type="Pfam" id="PF08245"/>
    </source>
</evidence>
<dbReference type="GO" id="GO:0009252">
    <property type="term" value="P:peptidoglycan biosynthetic process"/>
    <property type="evidence" value="ECO:0007669"/>
    <property type="project" value="UniProtKB-UniRule"/>
</dbReference>
<evidence type="ECO:0000256" key="7">
    <source>
        <dbReference type="ARBA" id="ARBA00022741"/>
    </source>
</evidence>
<keyword evidence="7 14" id="KW-0547">Nucleotide-binding</keyword>
<dbReference type="GO" id="GO:0008360">
    <property type="term" value="P:regulation of cell shape"/>
    <property type="evidence" value="ECO:0007669"/>
    <property type="project" value="UniProtKB-KW"/>
</dbReference>
<dbReference type="Proteomes" id="UP000191040">
    <property type="component" value="Chromosome I"/>
</dbReference>
<dbReference type="GO" id="GO:0071555">
    <property type="term" value="P:cell wall organization"/>
    <property type="evidence" value="ECO:0007669"/>
    <property type="project" value="UniProtKB-KW"/>
</dbReference>
<name>A0A1T4Z6R0_9ACTN</name>
<evidence type="ECO:0000256" key="9">
    <source>
        <dbReference type="ARBA" id="ARBA00022960"/>
    </source>
</evidence>
<evidence type="ECO:0000256" key="1">
    <source>
        <dbReference type="ARBA" id="ARBA00004496"/>
    </source>
</evidence>
<dbReference type="Gene3D" id="3.40.1190.10">
    <property type="entry name" value="Mur-like, catalytic domain"/>
    <property type="match status" value="1"/>
</dbReference>
<comment type="catalytic activity">
    <reaction evidence="13 14">
        <text>UDP-N-acetyl-alpha-D-muramate + L-alanine + ATP = UDP-N-acetyl-alpha-D-muramoyl-L-alanine + ADP + phosphate + H(+)</text>
        <dbReference type="Rhea" id="RHEA:23372"/>
        <dbReference type="ChEBI" id="CHEBI:15378"/>
        <dbReference type="ChEBI" id="CHEBI:30616"/>
        <dbReference type="ChEBI" id="CHEBI:43474"/>
        <dbReference type="ChEBI" id="CHEBI:57972"/>
        <dbReference type="ChEBI" id="CHEBI:70757"/>
        <dbReference type="ChEBI" id="CHEBI:83898"/>
        <dbReference type="ChEBI" id="CHEBI:456216"/>
        <dbReference type="EC" id="6.3.2.8"/>
    </reaction>
</comment>
<dbReference type="InterPro" id="IPR005758">
    <property type="entry name" value="UDP-N-AcMur_Ala_ligase_MurC"/>
</dbReference>
<keyword evidence="11 14" id="KW-0131">Cell cycle</keyword>
<keyword evidence="9 14" id="KW-0133">Cell shape</keyword>
<keyword evidence="8 14" id="KW-0067">ATP-binding</keyword>
<keyword evidence="6 14" id="KW-0132">Cell division</keyword>
<dbReference type="GO" id="GO:0051301">
    <property type="term" value="P:cell division"/>
    <property type="evidence" value="ECO:0007669"/>
    <property type="project" value="UniProtKB-KW"/>
</dbReference>
<dbReference type="OrthoDB" id="9804126at2"/>
<dbReference type="Pfam" id="PF08245">
    <property type="entry name" value="Mur_ligase_M"/>
    <property type="match status" value="1"/>
</dbReference>
<dbReference type="SUPFAM" id="SSF51984">
    <property type="entry name" value="MurCD N-terminal domain"/>
    <property type="match status" value="1"/>
</dbReference>
<keyword evidence="10 14" id="KW-0573">Peptidoglycan synthesis</keyword>
<dbReference type="GO" id="GO:0005737">
    <property type="term" value="C:cytoplasm"/>
    <property type="evidence" value="ECO:0007669"/>
    <property type="project" value="UniProtKB-SubCell"/>
</dbReference>
<dbReference type="UniPathway" id="UPA00219"/>
<dbReference type="EMBL" id="LT796768">
    <property type="protein sequence ID" value="SKB09669.1"/>
    <property type="molecule type" value="Genomic_DNA"/>
</dbReference>
<feature type="domain" description="Mur ligase C-terminal" evidence="16">
    <location>
        <begin position="320"/>
        <end position="447"/>
    </location>
</feature>
<keyword evidence="12 14" id="KW-0961">Cell wall biogenesis/degradation</keyword>
<feature type="domain" description="Mur ligase central" evidence="17">
    <location>
        <begin position="120"/>
        <end position="297"/>
    </location>
</feature>
<gene>
    <name evidence="14" type="primary">murC</name>
    <name evidence="18" type="ORF">SAMN06295964_2822</name>
</gene>
<dbReference type="Gene3D" id="3.40.50.720">
    <property type="entry name" value="NAD(P)-binding Rossmann-like Domain"/>
    <property type="match status" value="1"/>
</dbReference>
<dbReference type="InterPro" id="IPR000713">
    <property type="entry name" value="Mur_ligase_N"/>
</dbReference>
<dbReference type="SUPFAM" id="SSF53623">
    <property type="entry name" value="MurD-like peptide ligases, catalytic domain"/>
    <property type="match status" value="1"/>
</dbReference>
<evidence type="ECO:0000256" key="6">
    <source>
        <dbReference type="ARBA" id="ARBA00022618"/>
    </source>
</evidence>
<keyword evidence="19" id="KW-1185">Reference proteome</keyword>
<evidence type="ECO:0000256" key="14">
    <source>
        <dbReference type="HAMAP-Rule" id="MF_00046"/>
    </source>
</evidence>